<dbReference type="Gene3D" id="3.30.565.10">
    <property type="entry name" value="Histidine kinase-like ATPase, C-terminal domain"/>
    <property type="match status" value="1"/>
</dbReference>
<dbReference type="InterPro" id="IPR051315">
    <property type="entry name" value="Bact_Chemotaxis_CheA"/>
</dbReference>
<dbReference type="InterPro" id="IPR005467">
    <property type="entry name" value="His_kinase_dom"/>
</dbReference>
<evidence type="ECO:0000256" key="11">
    <source>
        <dbReference type="PROSITE-ProRule" id="PRU00169"/>
    </source>
</evidence>
<dbReference type="InterPro" id="IPR004105">
    <property type="entry name" value="CheA-like_dim"/>
</dbReference>
<dbReference type="SMART" id="SM00448">
    <property type="entry name" value="REC"/>
    <property type="match status" value="1"/>
</dbReference>
<dbReference type="InterPro" id="IPR008207">
    <property type="entry name" value="Sig_transdc_His_kin_Hpt_dom"/>
</dbReference>
<dbReference type="PANTHER" id="PTHR43395:SF10">
    <property type="entry name" value="CHEMOTAXIS PROTEIN CHEA"/>
    <property type="match status" value="1"/>
</dbReference>
<dbReference type="Proteomes" id="UP000325286">
    <property type="component" value="Chromosome"/>
</dbReference>
<dbReference type="GO" id="GO:0006935">
    <property type="term" value="P:chemotaxis"/>
    <property type="evidence" value="ECO:0007669"/>
    <property type="project" value="UniProtKB-KW"/>
</dbReference>
<reference evidence="17 18" key="1">
    <citation type="submission" date="2019-08" db="EMBL/GenBank/DDBJ databases">
        <title>Deep-cultivation of Planctomycetes and their phenomic and genomic characterization uncovers novel biology.</title>
        <authorList>
            <person name="Wiegand S."/>
            <person name="Jogler M."/>
            <person name="Boedeker C."/>
            <person name="Pinto D."/>
            <person name="Vollmers J."/>
            <person name="Rivas-Marin E."/>
            <person name="Kohn T."/>
            <person name="Peeters S.H."/>
            <person name="Heuer A."/>
            <person name="Rast P."/>
            <person name="Oberbeckmann S."/>
            <person name="Bunk B."/>
            <person name="Jeske O."/>
            <person name="Meyerdierks A."/>
            <person name="Storesund J.E."/>
            <person name="Kallscheuer N."/>
            <person name="Luecker S."/>
            <person name="Lage O.M."/>
            <person name="Pohl T."/>
            <person name="Merkel B.J."/>
            <person name="Hornburger P."/>
            <person name="Mueller R.-W."/>
            <person name="Bruemmer F."/>
            <person name="Labrenz M."/>
            <person name="Spormann A.M."/>
            <person name="Op den Camp H."/>
            <person name="Overmann J."/>
            <person name="Amann R."/>
            <person name="Jetten M.S.M."/>
            <person name="Mascher T."/>
            <person name="Medema M.H."/>
            <person name="Devos D.P."/>
            <person name="Kaster A.-K."/>
            <person name="Ovreas L."/>
            <person name="Rohde M."/>
            <person name="Galperin M.Y."/>
            <person name="Jogler C."/>
        </authorList>
    </citation>
    <scope>NUCLEOTIDE SEQUENCE [LARGE SCALE GENOMIC DNA]</scope>
    <source>
        <strain evidence="17 18">UC8</strain>
    </source>
</reference>
<gene>
    <name evidence="17" type="primary">frzE</name>
    <name evidence="17" type="ORF">UC8_19850</name>
</gene>
<dbReference type="Pfam" id="PF02895">
    <property type="entry name" value="H-kinase_dim"/>
    <property type="match status" value="1"/>
</dbReference>
<dbReference type="InterPro" id="IPR036890">
    <property type="entry name" value="HATPase_C_sf"/>
</dbReference>
<evidence type="ECO:0000259" key="14">
    <source>
        <dbReference type="PROSITE" id="PS50110"/>
    </source>
</evidence>
<comment type="function">
    <text evidence="9">Involved in the transmission of sensory signals from the chemoreceptors to the flagellar motors. CheA is autophosphorylated; it can transfer its phosphate group to either CheB or CheY.</text>
</comment>
<feature type="compositionally biased region" description="Acidic residues" evidence="12">
    <location>
        <begin position="164"/>
        <end position="180"/>
    </location>
</feature>
<dbReference type="Gene3D" id="2.30.30.40">
    <property type="entry name" value="SH3 Domains"/>
    <property type="match status" value="1"/>
</dbReference>
<evidence type="ECO:0000256" key="4">
    <source>
        <dbReference type="ARBA" id="ARBA00022500"/>
    </source>
</evidence>
<dbReference type="Gene3D" id="3.40.50.2300">
    <property type="match status" value="1"/>
</dbReference>
<dbReference type="InterPro" id="IPR003594">
    <property type="entry name" value="HATPase_dom"/>
</dbReference>
<evidence type="ECO:0000256" key="9">
    <source>
        <dbReference type="ARBA" id="ARBA00035100"/>
    </source>
</evidence>
<evidence type="ECO:0000259" key="13">
    <source>
        <dbReference type="PROSITE" id="PS50109"/>
    </source>
</evidence>
<dbReference type="InterPro" id="IPR036641">
    <property type="entry name" value="HPT_dom_sf"/>
</dbReference>
<evidence type="ECO:0000256" key="6">
    <source>
        <dbReference type="ARBA" id="ARBA00022679"/>
    </source>
</evidence>
<dbReference type="SUPFAM" id="SSF50341">
    <property type="entry name" value="CheW-like"/>
    <property type="match status" value="1"/>
</dbReference>
<keyword evidence="6 17" id="KW-0808">Transferase</keyword>
<evidence type="ECO:0000256" key="5">
    <source>
        <dbReference type="ARBA" id="ARBA00022553"/>
    </source>
</evidence>
<evidence type="ECO:0000256" key="10">
    <source>
        <dbReference type="PROSITE-ProRule" id="PRU00110"/>
    </source>
</evidence>
<dbReference type="SUPFAM" id="SSF52172">
    <property type="entry name" value="CheY-like"/>
    <property type="match status" value="1"/>
</dbReference>
<dbReference type="InterPro" id="IPR004358">
    <property type="entry name" value="Sig_transdc_His_kin-like_C"/>
</dbReference>
<dbReference type="Pfam" id="PF00072">
    <property type="entry name" value="Response_reg"/>
    <property type="match status" value="1"/>
</dbReference>
<dbReference type="PROSITE" id="PS50851">
    <property type="entry name" value="CHEW"/>
    <property type="match status" value="1"/>
</dbReference>
<dbReference type="Pfam" id="PF01584">
    <property type="entry name" value="CheW"/>
    <property type="match status" value="1"/>
</dbReference>
<dbReference type="PANTHER" id="PTHR43395">
    <property type="entry name" value="SENSOR HISTIDINE KINASE CHEA"/>
    <property type="match status" value="1"/>
</dbReference>
<feature type="domain" description="CheW-like" evidence="15">
    <location>
        <begin position="515"/>
        <end position="649"/>
    </location>
</feature>
<feature type="domain" description="Histidine kinase" evidence="13">
    <location>
        <begin position="252"/>
        <end position="513"/>
    </location>
</feature>
<protein>
    <recommendedName>
        <fullName evidence="3">Chemotaxis protein CheA</fullName>
        <ecNumber evidence="2">2.7.13.3</ecNumber>
    </recommendedName>
</protein>
<feature type="modified residue" description="4-aspartylphosphate" evidence="11">
    <location>
        <position position="718"/>
    </location>
</feature>
<dbReference type="PROSITE" id="PS50109">
    <property type="entry name" value="HIS_KIN"/>
    <property type="match status" value="1"/>
</dbReference>
<dbReference type="SMART" id="SM00387">
    <property type="entry name" value="HATPase_c"/>
    <property type="match status" value="1"/>
</dbReference>
<dbReference type="SMART" id="SM00260">
    <property type="entry name" value="CheW"/>
    <property type="match status" value="1"/>
</dbReference>
<dbReference type="SUPFAM" id="SSF55874">
    <property type="entry name" value="ATPase domain of HSP90 chaperone/DNA topoisomerase II/histidine kinase"/>
    <property type="match status" value="1"/>
</dbReference>
<dbReference type="InterPro" id="IPR011006">
    <property type="entry name" value="CheY-like_superfamily"/>
</dbReference>
<dbReference type="InterPro" id="IPR036061">
    <property type="entry name" value="CheW-like_dom_sf"/>
</dbReference>
<feature type="modified residue" description="Phosphohistidine" evidence="10">
    <location>
        <position position="53"/>
    </location>
</feature>
<sequence>MDKQELAKLLMATFLEELHEHVSCLGRELLAMEKNQSDAERSESITQLFRAAHSLKGAAAVVSIDPIRDACHLMEDFFSELRDGNRQLNESLISTLLKTIDAIEDTAGRIRQEQSLEDMPLLRIIPSLRTMASDEQEEKEKEGGKREKREKRGKDERDLRDEKDEKDEEAEKVEKDEAEPVSDGQPAAVSAEPESTEPAPRESVSRESAATVRVAAEKLDALLAHSGELLVARGRFAFRAEDTNQLRERAIELRKRWRESERSLRDCLEPLEADAVSRPASQHAVELLSETSQQITDLANRLERLAGGIEADNRHLSQTCEQLDDEIYNVRMLPFVSACIGLERVVRDIASSSHKQVKLDLREVDVEVDRSVLEGLKDPLVHLVRNAVDHGVETVSQRTAAGKPAEATIKISAMLRGGQVEVVVSDDGRGLDLQRICQTARKRGFEVPTDPREQARLVFSPNFSTAAMITDVSGRGVGLDVVLSQVEALHGSVDVSFQSGQGTTFTLLVPLTLTTIRAMLIEVGQQMFAIPTPAVEQVVRFDLRDVQGVGGHDVLLLDQAPTSLVSLGDTLGLASRNQHGGKRLAVVLVGGDQRVAVVVDDVRSEQEVLVKSLGHRIRRLKHFSGCTLLPSGQVALVINVTNIIRTALGVKTRYIQSTELPREADAVKRILVVEDSVTTRTLMKNILETAGYYVDSAVDGQEAREKLDEESFDLVVSDIDMPRMDGFALTEAIRKSETTAELPVVLVTARGSDEDKHRGIDVGANAYIMKGKFEQHSLLETVGQLV</sequence>
<dbReference type="SUPFAM" id="SSF47226">
    <property type="entry name" value="Histidine-containing phosphotransfer domain, HPT domain"/>
    <property type="match status" value="1"/>
</dbReference>
<dbReference type="PRINTS" id="PR00344">
    <property type="entry name" value="BCTRLSENSOR"/>
</dbReference>
<dbReference type="Pfam" id="PF01627">
    <property type="entry name" value="Hpt"/>
    <property type="match status" value="1"/>
</dbReference>
<dbReference type="RefSeq" id="WP_068136474.1">
    <property type="nucleotide sequence ID" value="NZ_CP042914.1"/>
</dbReference>
<evidence type="ECO:0000256" key="2">
    <source>
        <dbReference type="ARBA" id="ARBA00012438"/>
    </source>
</evidence>
<dbReference type="Pfam" id="PF02518">
    <property type="entry name" value="HATPase_c"/>
    <property type="match status" value="1"/>
</dbReference>
<evidence type="ECO:0000256" key="1">
    <source>
        <dbReference type="ARBA" id="ARBA00000085"/>
    </source>
</evidence>
<dbReference type="PROSITE" id="PS50894">
    <property type="entry name" value="HPT"/>
    <property type="match status" value="1"/>
</dbReference>
<dbReference type="AlphaFoldDB" id="A0A5B9QPZ4"/>
<comment type="catalytic activity">
    <reaction evidence="1">
        <text>ATP + protein L-histidine = ADP + protein N-phospho-L-histidine.</text>
        <dbReference type="EC" id="2.7.13.3"/>
    </reaction>
</comment>
<dbReference type="CDD" id="cd00088">
    <property type="entry name" value="HPT"/>
    <property type="match status" value="1"/>
</dbReference>
<evidence type="ECO:0000313" key="17">
    <source>
        <dbReference type="EMBL" id="QEG39982.1"/>
    </source>
</evidence>
<evidence type="ECO:0000256" key="3">
    <source>
        <dbReference type="ARBA" id="ARBA00021495"/>
    </source>
</evidence>
<accession>A0A5B9QPZ4</accession>
<keyword evidence="18" id="KW-1185">Reference proteome</keyword>
<evidence type="ECO:0000259" key="15">
    <source>
        <dbReference type="PROSITE" id="PS50851"/>
    </source>
</evidence>
<evidence type="ECO:0000256" key="12">
    <source>
        <dbReference type="SAM" id="MobiDB-lite"/>
    </source>
</evidence>
<dbReference type="SMART" id="SM00073">
    <property type="entry name" value="HPT"/>
    <property type="match status" value="1"/>
</dbReference>
<feature type="domain" description="HPt" evidence="16">
    <location>
        <begin position="3"/>
        <end position="110"/>
    </location>
</feature>
<dbReference type="OrthoDB" id="9803176at2"/>
<dbReference type="EMBL" id="CP042914">
    <property type="protein sequence ID" value="QEG39982.1"/>
    <property type="molecule type" value="Genomic_DNA"/>
</dbReference>
<evidence type="ECO:0000256" key="8">
    <source>
        <dbReference type="ARBA" id="ARBA00022777"/>
    </source>
</evidence>
<dbReference type="FunFam" id="3.30.565.10:FF:000016">
    <property type="entry name" value="Chemotaxis protein CheA, putative"/>
    <property type="match status" value="1"/>
</dbReference>
<proteinExistence type="predicted"/>
<dbReference type="GO" id="GO:0000155">
    <property type="term" value="F:phosphorelay sensor kinase activity"/>
    <property type="evidence" value="ECO:0007669"/>
    <property type="project" value="InterPro"/>
</dbReference>
<dbReference type="EC" id="2.7.13.3" evidence="2"/>
<dbReference type="InterPro" id="IPR002545">
    <property type="entry name" value="CheW-lke_dom"/>
</dbReference>
<keyword evidence="4" id="KW-0145">Chemotaxis</keyword>
<dbReference type="KEGG" id="rul:UC8_19850"/>
<evidence type="ECO:0000313" key="18">
    <source>
        <dbReference type="Proteomes" id="UP000325286"/>
    </source>
</evidence>
<keyword evidence="5 11" id="KW-0597">Phosphoprotein</keyword>
<dbReference type="GO" id="GO:0005737">
    <property type="term" value="C:cytoplasm"/>
    <property type="evidence" value="ECO:0007669"/>
    <property type="project" value="InterPro"/>
</dbReference>
<feature type="region of interest" description="Disordered" evidence="12">
    <location>
        <begin position="121"/>
        <end position="208"/>
    </location>
</feature>
<feature type="compositionally biased region" description="Basic and acidic residues" evidence="12">
    <location>
        <begin position="138"/>
        <end position="163"/>
    </location>
</feature>
<name>A0A5B9QPZ4_9BACT</name>
<dbReference type="InterPro" id="IPR001789">
    <property type="entry name" value="Sig_transdc_resp-reg_receiver"/>
</dbReference>
<evidence type="ECO:0000256" key="7">
    <source>
        <dbReference type="ARBA" id="ARBA00022741"/>
    </source>
</evidence>
<keyword evidence="7" id="KW-0547">Nucleotide-binding</keyword>
<organism evidence="17 18">
    <name type="scientific">Roseimaritima ulvae</name>
    <dbReference type="NCBI Taxonomy" id="980254"/>
    <lineage>
        <taxon>Bacteria</taxon>
        <taxon>Pseudomonadati</taxon>
        <taxon>Planctomycetota</taxon>
        <taxon>Planctomycetia</taxon>
        <taxon>Pirellulales</taxon>
        <taxon>Pirellulaceae</taxon>
        <taxon>Roseimaritima</taxon>
    </lineage>
</organism>
<dbReference type="SMART" id="SM01231">
    <property type="entry name" value="H-kinase_dim"/>
    <property type="match status" value="1"/>
</dbReference>
<feature type="domain" description="Response regulatory" evidence="14">
    <location>
        <begin position="669"/>
        <end position="785"/>
    </location>
</feature>
<dbReference type="PROSITE" id="PS50110">
    <property type="entry name" value="RESPONSE_REGULATORY"/>
    <property type="match status" value="1"/>
</dbReference>
<keyword evidence="8" id="KW-0418">Kinase</keyword>
<evidence type="ECO:0000259" key="16">
    <source>
        <dbReference type="PROSITE" id="PS50894"/>
    </source>
</evidence>
<dbReference type="Gene3D" id="1.20.120.160">
    <property type="entry name" value="HPT domain"/>
    <property type="match status" value="1"/>
</dbReference>